<dbReference type="Proteomes" id="UP000663825">
    <property type="component" value="Unassembled WGS sequence"/>
</dbReference>
<dbReference type="AlphaFoldDB" id="A0A821TKU7"/>
<feature type="compositionally biased region" description="Basic and acidic residues" evidence="1">
    <location>
        <begin position="44"/>
        <end position="69"/>
    </location>
</feature>
<accession>A0A821TKU7</accession>
<organism evidence="3 4">
    <name type="scientific">Rotaria socialis</name>
    <dbReference type="NCBI Taxonomy" id="392032"/>
    <lineage>
        <taxon>Eukaryota</taxon>
        <taxon>Metazoa</taxon>
        <taxon>Spiralia</taxon>
        <taxon>Gnathifera</taxon>
        <taxon>Rotifera</taxon>
        <taxon>Eurotatoria</taxon>
        <taxon>Bdelloidea</taxon>
        <taxon>Philodinida</taxon>
        <taxon>Philodinidae</taxon>
        <taxon>Rotaria</taxon>
    </lineage>
</organism>
<evidence type="ECO:0000256" key="1">
    <source>
        <dbReference type="SAM" id="MobiDB-lite"/>
    </source>
</evidence>
<keyword evidence="4" id="KW-1185">Reference proteome</keyword>
<sequence>MDVDDNQQLALNSVGGYVDDLMERIRKMPPKKRSKFYQMLDEERLKDLNNNNQDDRGKSKAINRDDEHGSIMSRAMPL</sequence>
<dbReference type="EMBL" id="CAJOBP010068899">
    <property type="protein sequence ID" value="CAF4875945.1"/>
    <property type="molecule type" value="Genomic_DNA"/>
</dbReference>
<feature type="non-terminal residue" evidence="3">
    <location>
        <position position="78"/>
    </location>
</feature>
<dbReference type="Proteomes" id="UP000663873">
    <property type="component" value="Unassembled WGS sequence"/>
</dbReference>
<protein>
    <submittedName>
        <fullName evidence="3">Uncharacterized protein</fullName>
    </submittedName>
</protein>
<name>A0A821TKU7_9BILA</name>
<comment type="caution">
    <text evidence="3">The sequence shown here is derived from an EMBL/GenBank/DDBJ whole genome shotgun (WGS) entry which is preliminary data.</text>
</comment>
<reference evidence="3" key="1">
    <citation type="submission" date="2021-02" db="EMBL/GenBank/DDBJ databases">
        <authorList>
            <person name="Nowell W R."/>
        </authorList>
    </citation>
    <scope>NUCLEOTIDE SEQUENCE</scope>
</reference>
<proteinExistence type="predicted"/>
<gene>
    <name evidence="2" type="ORF">TIS948_LOCUS5428</name>
    <name evidence="3" type="ORF">UJA718_LOCUS44482</name>
</gene>
<evidence type="ECO:0000313" key="4">
    <source>
        <dbReference type="Proteomes" id="UP000663873"/>
    </source>
</evidence>
<evidence type="ECO:0000313" key="2">
    <source>
        <dbReference type="EMBL" id="CAF3077137.1"/>
    </source>
</evidence>
<feature type="region of interest" description="Disordered" evidence="1">
    <location>
        <begin position="44"/>
        <end position="78"/>
    </location>
</feature>
<evidence type="ECO:0000313" key="3">
    <source>
        <dbReference type="EMBL" id="CAF4875945.1"/>
    </source>
</evidence>
<dbReference type="EMBL" id="CAJNXB010000620">
    <property type="protein sequence ID" value="CAF3077137.1"/>
    <property type="molecule type" value="Genomic_DNA"/>
</dbReference>